<gene>
    <name evidence="2" type="ORF">BIV18_07365</name>
</gene>
<sequence>MKEYIWLFPIIFIFHDMEEIIGAKVWLNKNSDLINHKYPRLHKMSKDFSTEGFAFAVFEELIVCIILCIATSLINNSLVWGIWLGAFIACTVHFVVHIIQAIIFRKYIPAVITSIISMPPSVWIILKVLDYFSDYLSEMYAFMVIGFIIVFVNLIFAHKLMGVFTRYINKNGD</sequence>
<name>A0A1U7M0Z4_9FIRM</name>
<dbReference type="EMBL" id="MJIH01000001">
    <property type="protein sequence ID" value="OLR65341.1"/>
    <property type="molecule type" value="Genomic_DNA"/>
</dbReference>
<protein>
    <recommendedName>
        <fullName evidence="4">HXXEE domain-containing protein</fullName>
    </recommendedName>
</protein>
<dbReference type="Pfam" id="PF13787">
    <property type="entry name" value="HXXEE"/>
    <property type="match status" value="1"/>
</dbReference>
<feature type="transmembrane region" description="Helical" evidence="1">
    <location>
        <begin position="80"/>
        <end position="100"/>
    </location>
</feature>
<proteinExistence type="predicted"/>
<evidence type="ECO:0000313" key="2">
    <source>
        <dbReference type="EMBL" id="OLR65341.1"/>
    </source>
</evidence>
<feature type="transmembrane region" description="Helical" evidence="1">
    <location>
        <begin position="138"/>
        <end position="157"/>
    </location>
</feature>
<evidence type="ECO:0000313" key="3">
    <source>
        <dbReference type="Proteomes" id="UP000187166"/>
    </source>
</evidence>
<keyword evidence="3" id="KW-1185">Reference proteome</keyword>
<dbReference type="Proteomes" id="UP000187166">
    <property type="component" value="Unassembled WGS sequence"/>
</dbReference>
<feature type="transmembrane region" description="Helical" evidence="1">
    <location>
        <begin position="107"/>
        <end position="126"/>
    </location>
</feature>
<accession>A0A1U7M0Z4</accession>
<reference evidence="2 3" key="1">
    <citation type="journal article" date="2016" name="Appl. Environ. Microbiol.">
        <title>Function and Phylogeny of Bacterial Butyryl Coenzyme A:Acetate Transferases and Their Diversity in the Proximal Colon of Swine.</title>
        <authorList>
            <person name="Trachsel J."/>
            <person name="Bayles D.O."/>
            <person name="Looft T."/>
            <person name="Levine U.Y."/>
            <person name="Allen H.K."/>
        </authorList>
    </citation>
    <scope>NUCLEOTIDE SEQUENCE [LARGE SCALE GENOMIC DNA]</scope>
    <source>
        <strain evidence="2 3">35-6-1</strain>
    </source>
</reference>
<comment type="caution">
    <text evidence="2">The sequence shown here is derived from an EMBL/GenBank/DDBJ whole genome shotgun (WGS) entry which is preliminary data.</text>
</comment>
<keyword evidence="1" id="KW-0472">Membrane</keyword>
<dbReference type="AlphaFoldDB" id="A0A1U7M0Z4"/>
<dbReference type="InterPro" id="IPR025671">
    <property type="entry name" value="HXXEE"/>
</dbReference>
<organism evidence="2 3">
    <name type="scientific">Peptoniphilus porci</name>
    <dbReference type="NCBI Taxonomy" id="2652280"/>
    <lineage>
        <taxon>Bacteria</taxon>
        <taxon>Bacillati</taxon>
        <taxon>Bacillota</taxon>
        <taxon>Tissierellia</taxon>
        <taxon>Tissierellales</taxon>
        <taxon>Peptoniphilaceae</taxon>
        <taxon>Peptoniphilus</taxon>
    </lineage>
</organism>
<keyword evidence="1" id="KW-0812">Transmembrane</keyword>
<evidence type="ECO:0000256" key="1">
    <source>
        <dbReference type="SAM" id="Phobius"/>
    </source>
</evidence>
<feature type="transmembrane region" description="Helical" evidence="1">
    <location>
        <begin position="48"/>
        <end position="74"/>
    </location>
</feature>
<keyword evidence="1" id="KW-1133">Transmembrane helix</keyword>
<evidence type="ECO:0008006" key="4">
    <source>
        <dbReference type="Google" id="ProtNLM"/>
    </source>
</evidence>